<dbReference type="PANTHER" id="PTHR36578">
    <property type="entry name" value="CHROMOSOME 15, WHOLE GENOME SHOTGUN SEQUENCE"/>
    <property type="match status" value="1"/>
</dbReference>
<evidence type="ECO:0000313" key="2">
    <source>
        <dbReference type="EMBL" id="KAJ3997828.1"/>
    </source>
</evidence>
<sequence length="535" mass="59328">MFLVSRARESVLRGRDGVKVCLLFRTVTVQMLSFTYHLLTLALLAAGNTFTNRAECGLVQYPACRGLFTGSADTYDFYGTTTDLERIAHAVFQRTHRKLEVTAECPPDLPPASTIATTLDDEVVNSAVLVPRNPSIRAVVQQMLRRSTSEYVRIFGGTGTGPEDRDASVVGVSYLTYTLVNSSTYNVDECLEFCDSIRGCVFVNLYYEHNNLSLDYVFPQRSLLKCVAYGDVHFPRAKLDFGDQSIPSGAVNNQVAATSIQQSTGWARKSYFNPSTPDGYDALPKLEGANDAPGYMTSVFLNHYDVDACATICNNWLPDDVGGSCKYFNIWRAVVGVFPVTYTCSIYYIPAEPSTAVYPGQGNLTVTESRGYKRKTHILDGGFEDYTCNDPATAFCFTHTTDAWLASSIWEGNYDASIFHYKSYAHTGNSVAILGSAFGSDEYPGTLTVASSLSTEPGVKYIIEVFHSRFGEDREVNGFVEVYWNAHLVGIIYPGYSQWEYYHFEVIGRGNDELDFRGGRAPSYDFIDDISIVRA</sequence>
<keyword evidence="1" id="KW-1133">Transmembrane helix</keyword>
<gene>
    <name evidence="2" type="ORF">F5050DRAFT_1343673</name>
</gene>
<name>A0ABQ8QHD3_9AGAR</name>
<keyword evidence="1" id="KW-0472">Membrane</keyword>
<comment type="caution">
    <text evidence="2">The sequence shown here is derived from an EMBL/GenBank/DDBJ whole genome shotgun (WGS) entry which is preliminary data.</text>
</comment>
<reference evidence="2" key="1">
    <citation type="submission" date="2022-08" db="EMBL/GenBank/DDBJ databases">
        <authorList>
            <consortium name="DOE Joint Genome Institute"/>
            <person name="Min B."/>
            <person name="Riley R."/>
            <person name="Sierra-Patev S."/>
            <person name="Naranjo-Ortiz M."/>
            <person name="Looney B."/>
            <person name="Konkel Z."/>
            <person name="Slot J.C."/>
            <person name="Sakamoto Y."/>
            <person name="Steenwyk J.L."/>
            <person name="Rokas A."/>
            <person name="Carro J."/>
            <person name="Camarero S."/>
            <person name="Ferreira P."/>
            <person name="Molpeceres G."/>
            <person name="Ruiz-Duenas F.J."/>
            <person name="Serrano A."/>
            <person name="Henrissat B."/>
            <person name="Drula E."/>
            <person name="Hughes K.W."/>
            <person name="Mata J.L."/>
            <person name="Ishikawa N.K."/>
            <person name="Vargas-Isla R."/>
            <person name="Ushijima S."/>
            <person name="Smith C.A."/>
            <person name="Ahrendt S."/>
            <person name="Andreopoulos W."/>
            <person name="He G."/>
            <person name="Labutti K."/>
            <person name="Lipzen A."/>
            <person name="Ng V."/>
            <person name="Sandor L."/>
            <person name="Barry K."/>
            <person name="Martinez A.T."/>
            <person name="Xiao Y."/>
            <person name="Gibbons J.G."/>
            <person name="Terashima K."/>
            <person name="Hibbett D.S."/>
            <person name="Grigoriev I.V."/>
        </authorList>
    </citation>
    <scope>NUCLEOTIDE SEQUENCE</scope>
    <source>
        <strain evidence="2">TFB10827</strain>
    </source>
</reference>
<dbReference type="EMBL" id="MU790572">
    <property type="protein sequence ID" value="KAJ3997828.1"/>
    <property type="molecule type" value="Genomic_DNA"/>
</dbReference>
<evidence type="ECO:0000313" key="3">
    <source>
        <dbReference type="Proteomes" id="UP001163828"/>
    </source>
</evidence>
<accession>A0ABQ8QHD3</accession>
<proteinExistence type="predicted"/>
<evidence type="ECO:0008006" key="4">
    <source>
        <dbReference type="Google" id="ProtNLM"/>
    </source>
</evidence>
<evidence type="ECO:0000256" key="1">
    <source>
        <dbReference type="SAM" id="Phobius"/>
    </source>
</evidence>
<organism evidence="2 3">
    <name type="scientific">Lentinula boryana</name>
    <dbReference type="NCBI Taxonomy" id="40481"/>
    <lineage>
        <taxon>Eukaryota</taxon>
        <taxon>Fungi</taxon>
        <taxon>Dikarya</taxon>
        <taxon>Basidiomycota</taxon>
        <taxon>Agaricomycotina</taxon>
        <taxon>Agaricomycetes</taxon>
        <taxon>Agaricomycetidae</taxon>
        <taxon>Agaricales</taxon>
        <taxon>Marasmiineae</taxon>
        <taxon>Omphalotaceae</taxon>
        <taxon>Lentinula</taxon>
    </lineage>
</organism>
<dbReference type="PANTHER" id="PTHR36578:SF1">
    <property type="entry name" value="APPLE DOMAIN-CONTAINING PROTEIN"/>
    <property type="match status" value="1"/>
</dbReference>
<feature type="transmembrane region" description="Helical" evidence="1">
    <location>
        <begin position="20"/>
        <end position="46"/>
    </location>
</feature>
<keyword evidence="1" id="KW-0812">Transmembrane</keyword>
<protein>
    <recommendedName>
        <fullName evidence="4">Fruit-body specific protein a</fullName>
    </recommendedName>
</protein>
<dbReference type="Proteomes" id="UP001163828">
    <property type="component" value="Unassembled WGS sequence"/>
</dbReference>
<keyword evidence="3" id="KW-1185">Reference proteome</keyword>